<feature type="compositionally biased region" description="Polar residues" evidence="11">
    <location>
        <begin position="1"/>
        <end position="18"/>
    </location>
</feature>
<dbReference type="EC" id="3.4.24.-" evidence="10"/>
<evidence type="ECO:0000256" key="6">
    <source>
        <dbReference type="ARBA" id="ARBA00022792"/>
    </source>
</evidence>
<keyword evidence="4 10" id="KW-0645">Protease</keyword>
<dbReference type="AlphaFoldDB" id="A0AAD6MYG5"/>
<dbReference type="GO" id="GO:0046872">
    <property type="term" value="F:metal ion binding"/>
    <property type="evidence" value="ECO:0007669"/>
    <property type="project" value="UniProtKB-KW"/>
</dbReference>
<keyword evidence="6 10" id="KW-0999">Mitochondrion inner membrane</keyword>
<evidence type="ECO:0000256" key="5">
    <source>
        <dbReference type="ARBA" id="ARBA00022723"/>
    </source>
</evidence>
<proteinExistence type="inferred from homology"/>
<keyword evidence="8 10" id="KW-0482">Metalloprotease</keyword>
<dbReference type="EMBL" id="JAQJAN010000003">
    <property type="protein sequence ID" value="KAJ5733376.1"/>
    <property type="molecule type" value="Genomic_DNA"/>
</dbReference>
<dbReference type="Pfam" id="PF09768">
    <property type="entry name" value="Peptidase_M76"/>
    <property type="match status" value="1"/>
</dbReference>
<dbReference type="Proteomes" id="UP001215712">
    <property type="component" value="Unassembled WGS sequence"/>
</dbReference>
<sequence>MVSAINMSDSQSSGTTAPSDGKPDTGYVPGDDTWTQFRNIYRILTGKMTSEGIEQFRVARDDRNEVEDCKRCEDQRDFLLQYSPVIRYLSDNIKQLGGDLHSHNIYCRRCTNRKAGGFDPEFGILLCANEMKDQGHLEDTLAHEMVHAYDHLRFKVNWTDNLRHAACSEIRASSLSGECRWSREFFRRGQWKFTEQHQECVRRRAILSVRARPTCRDEAHATQVVNEVWGSCFRDTRPFDEIYR</sequence>
<keyword evidence="10" id="KW-0496">Mitochondrion</keyword>
<comment type="function">
    <text evidence="9">Has a dual role in the assembly of mitochondrial ATPase. Acts as a protease that removes N-terminal residues of mitochondrial ATPase CF(0) subunit 6 at the intermembrane space side. Also involved in the correct assembly of the membrane-embedded ATPase CF(0) particle, probably mediating association of subunit 6 with the subunit 9 ring.</text>
</comment>
<evidence type="ECO:0000313" key="12">
    <source>
        <dbReference type="EMBL" id="KAJ5733376.1"/>
    </source>
</evidence>
<feature type="region of interest" description="Disordered" evidence="11">
    <location>
        <begin position="1"/>
        <end position="31"/>
    </location>
</feature>
<comment type="subcellular location">
    <subcellularLocation>
        <location evidence="1 10">Mitochondrion inner membrane</location>
        <topology evidence="1 10">Peripheral membrane protein</topology>
        <orientation evidence="1 10">Intermembrane side</orientation>
    </subcellularLocation>
</comment>
<dbReference type="GO" id="GO:0034982">
    <property type="term" value="P:mitochondrial protein processing"/>
    <property type="evidence" value="ECO:0007669"/>
    <property type="project" value="TreeGrafter"/>
</dbReference>
<protein>
    <recommendedName>
        <fullName evidence="3 10">Mitochondrial inner membrane protease ATP23</fullName>
        <ecNumber evidence="10">3.4.24.-</ecNumber>
    </recommendedName>
</protein>
<dbReference type="PANTHER" id="PTHR21711">
    <property type="entry name" value="MITOCHONDRIAL INNER MEMBRANE PROTEASE"/>
    <property type="match status" value="1"/>
</dbReference>
<evidence type="ECO:0000256" key="3">
    <source>
        <dbReference type="ARBA" id="ARBA00014615"/>
    </source>
</evidence>
<accession>A0AAD6MYG5</accession>
<keyword evidence="10" id="KW-0472">Membrane</keyword>
<organism evidence="12 13">
    <name type="scientific">Penicillium malachiteum</name>
    <dbReference type="NCBI Taxonomy" id="1324776"/>
    <lineage>
        <taxon>Eukaryota</taxon>
        <taxon>Fungi</taxon>
        <taxon>Dikarya</taxon>
        <taxon>Ascomycota</taxon>
        <taxon>Pezizomycotina</taxon>
        <taxon>Eurotiomycetes</taxon>
        <taxon>Eurotiomycetidae</taxon>
        <taxon>Eurotiales</taxon>
        <taxon>Aspergillaceae</taxon>
        <taxon>Penicillium</taxon>
    </lineage>
</organism>
<evidence type="ECO:0000256" key="4">
    <source>
        <dbReference type="ARBA" id="ARBA00022670"/>
    </source>
</evidence>
<evidence type="ECO:0000256" key="7">
    <source>
        <dbReference type="ARBA" id="ARBA00022801"/>
    </source>
</evidence>
<reference evidence="12" key="1">
    <citation type="journal article" date="2023" name="IMA Fungus">
        <title>Comparative genomic study of the Penicillium genus elucidates a diverse pangenome and 15 lateral gene transfer events.</title>
        <authorList>
            <person name="Petersen C."/>
            <person name="Sorensen T."/>
            <person name="Nielsen M.R."/>
            <person name="Sondergaard T.E."/>
            <person name="Sorensen J.L."/>
            <person name="Fitzpatrick D.A."/>
            <person name="Frisvad J.C."/>
            <person name="Nielsen K.L."/>
        </authorList>
    </citation>
    <scope>NUCLEOTIDE SEQUENCE</scope>
    <source>
        <strain evidence="12">IBT 17514</strain>
    </source>
</reference>
<evidence type="ECO:0000256" key="1">
    <source>
        <dbReference type="ARBA" id="ARBA00004137"/>
    </source>
</evidence>
<evidence type="ECO:0000256" key="9">
    <source>
        <dbReference type="ARBA" id="ARBA00025322"/>
    </source>
</evidence>
<dbReference type="GO" id="GO:0004222">
    <property type="term" value="F:metalloendopeptidase activity"/>
    <property type="evidence" value="ECO:0007669"/>
    <property type="project" value="InterPro"/>
</dbReference>
<keyword evidence="5 10" id="KW-0479">Metal-binding</keyword>
<evidence type="ECO:0000256" key="2">
    <source>
        <dbReference type="ARBA" id="ARBA00009915"/>
    </source>
</evidence>
<comment type="caution">
    <text evidence="12">The sequence shown here is derived from an EMBL/GenBank/DDBJ whole genome shotgun (WGS) entry which is preliminary data.</text>
</comment>
<evidence type="ECO:0000313" key="13">
    <source>
        <dbReference type="Proteomes" id="UP001215712"/>
    </source>
</evidence>
<keyword evidence="7 10" id="KW-0378">Hydrolase</keyword>
<keyword evidence="13" id="KW-1185">Reference proteome</keyword>
<reference evidence="12" key="2">
    <citation type="submission" date="2023-01" db="EMBL/GenBank/DDBJ databases">
        <authorList>
            <person name="Petersen C."/>
        </authorList>
    </citation>
    <scope>NUCLEOTIDE SEQUENCE</scope>
    <source>
        <strain evidence="12">IBT 17514</strain>
    </source>
</reference>
<comment type="similarity">
    <text evidence="2 10">Belongs to the peptidase M76 family.</text>
</comment>
<dbReference type="GO" id="GO:0033615">
    <property type="term" value="P:mitochondrial proton-transporting ATP synthase complex assembly"/>
    <property type="evidence" value="ECO:0007669"/>
    <property type="project" value="TreeGrafter"/>
</dbReference>
<dbReference type="GO" id="GO:0005743">
    <property type="term" value="C:mitochondrial inner membrane"/>
    <property type="evidence" value="ECO:0007669"/>
    <property type="project" value="UniProtKB-SubCell"/>
</dbReference>
<dbReference type="InterPro" id="IPR019165">
    <property type="entry name" value="Peptidase_M76_ATP23"/>
</dbReference>
<name>A0AAD6MYG5_9EURO</name>
<dbReference type="PANTHER" id="PTHR21711:SF0">
    <property type="entry name" value="MITOCHONDRIAL INNER MEMBRANE PROTEASE ATP23 HOMOLOG"/>
    <property type="match status" value="1"/>
</dbReference>
<evidence type="ECO:0000256" key="8">
    <source>
        <dbReference type="ARBA" id="ARBA00023049"/>
    </source>
</evidence>
<evidence type="ECO:0000256" key="11">
    <source>
        <dbReference type="SAM" id="MobiDB-lite"/>
    </source>
</evidence>
<gene>
    <name evidence="12" type="ORF">N7493_002162</name>
</gene>
<evidence type="ECO:0000256" key="10">
    <source>
        <dbReference type="RuleBase" id="RU364057"/>
    </source>
</evidence>